<dbReference type="EMBL" id="MU006730">
    <property type="protein sequence ID" value="KAF2624509.1"/>
    <property type="molecule type" value="Genomic_DNA"/>
</dbReference>
<accession>A0ACB6RTP5</accession>
<proteinExistence type="predicted"/>
<comment type="caution">
    <text evidence="1">The sequence shown here is derived from an EMBL/GenBank/DDBJ whole genome shotgun (WGS) entry which is preliminary data.</text>
</comment>
<dbReference type="Proteomes" id="UP000799754">
    <property type="component" value="Unassembled WGS sequence"/>
</dbReference>
<name>A0ACB6RTP5_9PLEO</name>
<reference evidence="1" key="1">
    <citation type="journal article" date="2020" name="Stud. Mycol.">
        <title>101 Dothideomycetes genomes: a test case for predicting lifestyles and emergence of pathogens.</title>
        <authorList>
            <person name="Haridas S."/>
            <person name="Albert R."/>
            <person name="Binder M."/>
            <person name="Bloem J."/>
            <person name="Labutti K."/>
            <person name="Salamov A."/>
            <person name="Andreopoulos B."/>
            <person name="Baker S."/>
            <person name="Barry K."/>
            <person name="Bills G."/>
            <person name="Bluhm B."/>
            <person name="Cannon C."/>
            <person name="Castanera R."/>
            <person name="Culley D."/>
            <person name="Daum C."/>
            <person name="Ezra D."/>
            <person name="Gonzalez J."/>
            <person name="Henrissat B."/>
            <person name="Kuo A."/>
            <person name="Liang C."/>
            <person name="Lipzen A."/>
            <person name="Lutzoni F."/>
            <person name="Magnuson J."/>
            <person name="Mondo S."/>
            <person name="Nolan M."/>
            <person name="Ohm R."/>
            <person name="Pangilinan J."/>
            <person name="Park H.-J."/>
            <person name="Ramirez L."/>
            <person name="Alfaro M."/>
            <person name="Sun H."/>
            <person name="Tritt A."/>
            <person name="Yoshinaga Y."/>
            <person name="Zwiers L.-H."/>
            <person name="Turgeon B."/>
            <person name="Goodwin S."/>
            <person name="Spatafora J."/>
            <person name="Crous P."/>
            <person name="Grigoriev I."/>
        </authorList>
    </citation>
    <scope>NUCLEOTIDE SEQUENCE</scope>
    <source>
        <strain evidence="1">CBS 525.71</strain>
    </source>
</reference>
<organism evidence="1 2">
    <name type="scientific">Macroventuria anomochaeta</name>
    <dbReference type="NCBI Taxonomy" id="301207"/>
    <lineage>
        <taxon>Eukaryota</taxon>
        <taxon>Fungi</taxon>
        <taxon>Dikarya</taxon>
        <taxon>Ascomycota</taxon>
        <taxon>Pezizomycotina</taxon>
        <taxon>Dothideomycetes</taxon>
        <taxon>Pleosporomycetidae</taxon>
        <taxon>Pleosporales</taxon>
        <taxon>Pleosporineae</taxon>
        <taxon>Didymellaceae</taxon>
        <taxon>Macroventuria</taxon>
    </lineage>
</organism>
<gene>
    <name evidence="1" type="ORF">BU25DRAFT_398732</name>
</gene>
<evidence type="ECO:0000313" key="2">
    <source>
        <dbReference type="Proteomes" id="UP000799754"/>
    </source>
</evidence>
<protein>
    <submittedName>
        <fullName evidence="1">Uncharacterized protein</fullName>
    </submittedName>
</protein>
<evidence type="ECO:0000313" key="1">
    <source>
        <dbReference type="EMBL" id="KAF2624509.1"/>
    </source>
</evidence>
<sequence>MRYSSALVLSTLAVGQAAAANHNRHASFHARRQADAKRSAANDVNWKAVAYDLNDVDWDKVNWSSVFNSPTPTPAAQPISTVAPSSVVEQKTSENAAPTSSAAVVKVQEAKTSSAAPSAVATSSKAAATTSSSSSDLGDIVSELLNGVEDIVKALGIVSTGKNDQSNNGGIWVGDDGDWKAEFTNDANEDAVIFCWKADGYSGMSLNVNQPEISVGLKSGEKTIVSFAANVPSACAPAYKDTKLANFGGLDQTWWEVTFGQSGAFDVSRNVNMNGRTISSKGSKCTSDMDVCVFKCKEKNGVTPDSCESGSDYDLFGCGTGTGGGGGYDSAMAGTGGGCAMGSSSETVKVSFS</sequence>
<keyword evidence="2" id="KW-1185">Reference proteome</keyword>